<dbReference type="OrthoDB" id="1678912at2759"/>
<dbReference type="PROSITE" id="PS51184">
    <property type="entry name" value="JMJC"/>
    <property type="match status" value="1"/>
</dbReference>
<dbReference type="InterPro" id="IPR019787">
    <property type="entry name" value="Znf_PHD-finger"/>
</dbReference>
<keyword evidence="6" id="KW-0677">Repeat</keyword>
<organism evidence="22 23">
    <name type="scientific">Leptotrombidium deliense</name>
    <dbReference type="NCBI Taxonomy" id="299467"/>
    <lineage>
        <taxon>Eukaryota</taxon>
        <taxon>Metazoa</taxon>
        <taxon>Ecdysozoa</taxon>
        <taxon>Arthropoda</taxon>
        <taxon>Chelicerata</taxon>
        <taxon>Arachnida</taxon>
        <taxon>Acari</taxon>
        <taxon>Acariformes</taxon>
        <taxon>Trombidiformes</taxon>
        <taxon>Prostigmata</taxon>
        <taxon>Anystina</taxon>
        <taxon>Parasitengona</taxon>
        <taxon>Trombiculoidea</taxon>
        <taxon>Trombiculidae</taxon>
        <taxon>Leptotrombidium</taxon>
    </lineage>
</organism>
<dbReference type="Pfam" id="PF01388">
    <property type="entry name" value="ARID"/>
    <property type="match status" value="1"/>
</dbReference>
<sequence length="1703" mass="194865">MSITISSKEAPVVNVSNHALRNKVSNCGPWSSEVVEFEFKSPPEAPVFRPSLEEFRKGPLEYINQIRPYAEPYGICKIIPPSSFQPPFAVDVEKFRFTPRVQRLNELEAQTRVKLNFLEQIIKYWDLQGAALKIPTVEKKLLDLHSLHKAVEEEGGFESCTRDRKWSRVASRMGFNISTHNKGTIASLLRQHYERILYPYDVFLSGATIGPDLDDIKSESGSEKAETKHHSSNEEISETDSIKTEPSCHSEKEGEEMEGRQLRHFPRKFARRMQCEQSQPKVNFQSKELKKLQVYGAGPKMPGISSSADDDIEDNISTACVQCGDDQLQHQLLTCAGCSHLYHLHCLIPPLNEIPKGVWNCPRCVAYLVQSQPQPFTHEFGFVQSQKEYTLNEFGEMADQFKRDYFGTPPHAVPLAVVEKEFWRLVGSIEDTVTVEYGADLHTNDFGSGFPTKNSPTLMPSDYDYLDHAWNLNNLPVVEGSVFKYINANISGMIVPWMYVGMCFSTFCWHNEDHWSYSINYLHWGEAKSWYGVPGEHADTFENAMKQAAPELFESQPDLLHQLVTICNPNLLMEYEVPIYRTNQQAGEFVVTFPRAYHAGFNQGLNFAEAVNFAPADWLDIGRNCMQHYSTLHRYPVFSHDELVCKMASNPDIIDISIASATYDDMLKMLETERKWRTKLLEWGITSSQRETFELLPDDERQCGVCRTTCFLSALTCCCSEKLVCICHVDSLCKKCDPSLYTLRFRYTLDELPIMVKRMQQRMIDYDKWVENVRSCFEMKGNDKVFLCDLKALVEEAITRRYPLNCEVYIELQSSIEEVEKASKAAKELLEQQAKMDESLNMKKLKQEYQETFTSARLKKKAEKEREEASTSTKSKSFTRAAPKVEKEVNDKLTLEELSMFYDEIDSYPCRIPESEAVKEMFERCITVSKCIMKILKFCNSEKCENEDLLSSKNMEKVIADAESIAVVSFGKQLEKLKAKLDEVRWIEECNMILQVQELEQESGELIDLDVVKNLISVGQTLTFSSDKVRKTLLSLQKMVEDANKWLEKSKALLLIGEVEFSELSENQIEHLKGKSPLKKFEALLNEQETNSVLKTIDLNPNLQKVKDIVTKGKAWITKVNEIFESQKAKSVSPENCPFVDVLEKLVNEGSKIGCQLDNMPHLTSTLTAVNSWKERLFKTFCRKNSIYSLLNILTPRNLQSFPSLFNISNYSARILHQQLKKISAQSKESKKTSWFEKQLNGEWSKANIQLVYQNAVDDEMNLLKNLRDINLERNSEIMPTEASLEKGDEILLDEPIIDTSAKKFCFCGKPAGDWMMQCQLCQDWYHLNCVQSYVSTATTTGKGRKQQQTLQPREHSQLEKYNFICTLCCRGRRPQIESVKYLLSSLHKIPSRVFEGELLQCLIQRATNYQERVKKELFARQDLLRAYEKVLNTCLTNKSQHLKVKSTSSAVNIHCDQNSGPLSPSLNLKETSLSSPSEESLQSPSKNKRKSPLILRGELNDEPLVELSDESRSLLVELLWEGNLLEVSLDDVHYLWNIWLLTNPTFKSAVFIDPTSSSSLMSMVTACSSQSHKRKLLQEDTSETHLADDSCILSKKKRSESGNKRKEKPISKEKVLKGRGRRTKMDKDSNKTEQDLCSMGESCLKPNGAEVDWVFCEGPCQGWIHQLCAGIQSPEEIVNLEKYYCTICRNKCNENNVMKIVE</sequence>
<evidence type="ECO:0000256" key="3">
    <source>
        <dbReference type="ARBA" id="ARBA00006801"/>
    </source>
</evidence>
<dbReference type="SMART" id="SM00558">
    <property type="entry name" value="JmjC"/>
    <property type="match status" value="1"/>
</dbReference>
<evidence type="ECO:0000256" key="13">
    <source>
        <dbReference type="ARBA" id="ARBA00023242"/>
    </source>
</evidence>
<dbReference type="SUPFAM" id="SSF57903">
    <property type="entry name" value="FYVE/PHD zinc finger"/>
    <property type="match status" value="3"/>
</dbReference>
<keyword evidence="16" id="KW-0175">Coiled coil</keyword>
<feature type="coiled-coil region" evidence="16">
    <location>
        <begin position="809"/>
        <end position="839"/>
    </location>
</feature>
<keyword evidence="5" id="KW-0479">Metal-binding</keyword>
<keyword evidence="13" id="KW-0539">Nucleus</keyword>
<dbReference type="InterPro" id="IPR004198">
    <property type="entry name" value="Znf_C5HC2"/>
</dbReference>
<evidence type="ECO:0000256" key="7">
    <source>
        <dbReference type="ARBA" id="ARBA00022771"/>
    </source>
</evidence>
<feature type="compositionally biased region" description="Basic and acidic residues" evidence="17">
    <location>
        <begin position="214"/>
        <end position="233"/>
    </location>
</feature>
<comment type="similarity">
    <text evidence="3">Belongs to the JARID1 histone demethylase family.</text>
</comment>
<evidence type="ECO:0000256" key="14">
    <source>
        <dbReference type="ARBA" id="ARBA00048734"/>
    </source>
</evidence>
<reference evidence="22 23" key="1">
    <citation type="journal article" date="2018" name="Gigascience">
        <title>Genomes of trombidid mites reveal novel predicted allergens and laterally-transferred genes associated with secondary metabolism.</title>
        <authorList>
            <person name="Dong X."/>
            <person name="Chaisiri K."/>
            <person name="Xia D."/>
            <person name="Armstrong S.D."/>
            <person name="Fang Y."/>
            <person name="Donnelly M.J."/>
            <person name="Kadowaki T."/>
            <person name="McGarry J.W."/>
            <person name="Darby A.C."/>
            <person name="Makepeace B.L."/>
        </authorList>
    </citation>
    <scope>NUCLEOTIDE SEQUENCE [LARGE SCALE GENOMIC DNA]</scope>
    <source>
        <strain evidence="22">UoL-UT</strain>
    </source>
</reference>
<dbReference type="Gene3D" id="3.30.40.10">
    <property type="entry name" value="Zinc/RING finger domain, C3HC4 (zinc finger)"/>
    <property type="match status" value="2"/>
</dbReference>
<dbReference type="InterPro" id="IPR048615">
    <property type="entry name" value="KDM5_C-hel"/>
</dbReference>
<dbReference type="Pfam" id="PF02373">
    <property type="entry name" value="JmjC"/>
    <property type="match status" value="1"/>
</dbReference>
<dbReference type="InterPro" id="IPR003347">
    <property type="entry name" value="JmjC_dom"/>
</dbReference>
<keyword evidence="12" id="KW-0408">Iron</keyword>
<feature type="compositionally biased region" description="Low complexity" evidence="17">
    <location>
        <begin position="870"/>
        <end position="881"/>
    </location>
</feature>
<evidence type="ECO:0000259" key="19">
    <source>
        <dbReference type="PROSITE" id="PS51011"/>
    </source>
</evidence>
<dbReference type="Gene3D" id="2.60.120.650">
    <property type="entry name" value="Cupin"/>
    <property type="match status" value="1"/>
</dbReference>
<dbReference type="EMBL" id="NCKV01001388">
    <property type="protein sequence ID" value="RWS28423.1"/>
    <property type="molecule type" value="Genomic_DNA"/>
</dbReference>
<proteinExistence type="inferred from homology"/>
<evidence type="ECO:0000256" key="8">
    <source>
        <dbReference type="ARBA" id="ARBA00022833"/>
    </source>
</evidence>
<feature type="region of interest" description="Disordered" evidence="17">
    <location>
        <begin position="860"/>
        <end position="881"/>
    </location>
</feature>
<gene>
    <name evidence="22" type="ORF">B4U80_11212</name>
</gene>
<evidence type="ECO:0000256" key="12">
    <source>
        <dbReference type="ARBA" id="ARBA00023004"/>
    </source>
</evidence>
<dbReference type="InterPro" id="IPR013637">
    <property type="entry name" value="Lys_sp_deMease-like_dom"/>
</dbReference>
<dbReference type="PANTHER" id="PTHR10694:SF33">
    <property type="entry name" value="LYSINE-SPECIFIC DEMETHYLASE 5"/>
    <property type="match status" value="1"/>
</dbReference>
<dbReference type="PROSITE" id="PS01359">
    <property type="entry name" value="ZF_PHD_1"/>
    <property type="match status" value="2"/>
</dbReference>
<dbReference type="Gene3D" id="1.10.150.60">
    <property type="entry name" value="ARID DNA-binding domain"/>
    <property type="match status" value="1"/>
</dbReference>
<feature type="domain" description="JmjN" evidence="20">
    <location>
        <begin position="45"/>
        <end position="87"/>
    </location>
</feature>
<dbReference type="FunFam" id="1.10.150.60:FF:000016">
    <property type="entry name" value="Putative Lysine-specific demethylase 5B"/>
    <property type="match status" value="1"/>
</dbReference>
<dbReference type="Pfam" id="PF21323">
    <property type="entry name" value="KDM5_C-hel"/>
    <property type="match status" value="1"/>
</dbReference>
<comment type="cofactor">
    <cofactor evidence="1">
        <name>Fe(2+)</name>
        <dbReference type="ChEBI" id="CHEBI:29033"/>
    </cofactor>
</comment>
<evidence type="ECO:0000256" key="16">
    <source>
        <dbReference type="SAM" id="Coils"/>
    </source>
</evidence>
<dbReference type="SMART" id="SM00501">
    <property type="entry name" value="BRIGHT"/>
    <property type="match status" value="1"/>
</dbReference>
<dbReference type="Pfam" id="PF00628">
    <property type="entry name" value="PHD"/>
    <property type="match status" value="1"/>
</dbReference>
<evidence type="ECO:0000256" key="6">
    <source>
        <dbReference type="ARBA" id="ARBA00022737"/>
    </source>
</evidence>
<dbReference type="GO" id="GO:0008168">
    <property type="term" value="F:methyltransferase activity"/>
    <property type="evidence" value="ECO:0007669"/>
    <property type="project" value="UniProtKB-KW"/>
</dbReference>
<dbReference type="SUPFAM" id="SSF46774">
    <property type="entry name" value="ARID-like"/>
    <property type="match status" value="1"/>
</dbReference>
<dbReference type="SMART" id="SM01014">
    <property type="entry name" value="ARID"/>
    <property type="match status" value="1"/>
</dbReference>
<keyword evidence="7 15" id="KW-0863">Zinc-finger</keyword>
<evidence type="ECO:0000256" key="2">
    <source>
        <dbReference type="ARBA" id="ARBA00004123"/>
    </source>
</evidence>
<dbReference type="SMART" id="SM00545">
    <property type="entry name" value="JmjN"/>
    <property type="match status" value="1"/>
</dbReference>
<evidence type="ECO:0000259" key="18">
    <source>
        <dbReference type="PROSITE" id="PS50016"/>
    </source>
</evidence>
<dbReference type="SUPFAM" id="SSF51197">
    <property type="entry name" value="Clavaminate synthase-like"/>
    <property type="match status" value="1"/>
</dbReference>
<dbReference type="GO" id="GO:0008270">
    <property type="term" value="F:zinc ion binding"/>
    <property type="evidence" value="ECO:0007669"/>
    <property type="project" value="UniProtKB-KW"/>
</dbReference>
<dbReference type="VEuPathDB" id="VectorBase:LDEU003615"/>
<evidence type="ECO:0000313" key="22">
    <source>
        <dbReference type="EMBL" id="RWS28423.1"/>
    </source>
</evidence>
<dbReference type="InterPro" id="IPR011011">
    <property type="entry name" value="Znf_FYVE_PHD"/>
</dbReference>
<feature type="compositionally biased region" description="Low complexity" evidence="17">
    <location>
        <begin position="1473"/>
        <end position="1486"/>
    </location>
</feature>
<feature type="compositionally biased region" description="Basic and acidic residues" evidence="17">
    <location>
        <begin position="1600"/>
        <end position="1617"/>
    </location>
</feature>
<feature type="region of interest" description="Disordered" evidence="17">
    <location>
        <begin position="214"/>
        <end position="261"/>
    </location>
</feature>
<feature type="region of interest" description="Disordered" evidence="17">
    <location>
        <begin position="1598"/>
        <end position="1634"/>
    </location>
</feature>
<dbReference type="InterPro" id="IPR001965">
    <property type="entry name" value="Znf_PHD"/>
</dbReference>
<dbReference type="PROSITE" id="PS51011">
    <property type="entry name" value="ARID"/>
    <property type="match status" value="1"/>
</dbReference>
<dbReference type="STRING" id="299467.A0A443SLS8"/>
<dbReference type="InterPro" id="IPR013083">
    <property type="entry name" value="Znf_RING/FYVE/PHD"/>
</dbReference>
<dbReference type="GO" id="GO:0006355">
    <property type="term" value="P:regulation of DNA-templated transcription"/>
    <property type="evidence" value="ECO:0007669"/>
    <property type="project" value="TreeGrafter"/>
</dbReference>
<feature type="domain" description="PHD-type" evidence="18">
    <location>
        <begin position="317"/>
        <end position="367"/>
    </location>
</feature>
<evidence type="ECO:0000256" key="1">
    <source>
        <dbReference type="ARBA" id="ARBA00001954"/>
    </source>
</evidence>
<protein>
    <recommendedName>
        <fullName evidence="4">[histone H3]-trimethyl-L-lysine(4) demethylase</fullName>
        <ecNumber evidence="4">1.14.11.67</ecNumber>
    </recommendedName>
</protein>
<dbReference type="InterPro" id="IPR003349">
    <property type="entry name" value="JmjN"/>
</dbReference>
<comment type="subcellular location">
    <subcellularLocation>
        <location evidence="2">Nucleus</location>
    </subcellularLocation>
</comment>
<dbReference type="InterPro" id="IPR036431">
    <property type="entry name" value="ARID_dom_sf"/>
</dbReference>
<dbReference type="GO" id="GO:0005634">
    <property type="term" value="C:nucleus"/>
    <property type="evidence" value="ECO:0007669"/>
    <property type="project" value="UniProtKB-SubCell"/>
</dbReference>
<evidence type="ECO:0000259" key="20">
    <source>
        <dbReference type="PROSITE" id="PS51183"/>
    </source>
</evidence>
<evidence type="ECO:0000256" key="9">
    <source>
        <dbReference type="ARBA" id="ARBA00022853"/>
    </source>
</evidence>
<keyword evidence="10" id="KW-0223">Dioxygenase</keyword>
<dbReference type="EC" id="1.14.11.67" evidence="4"/>
<dbReference type="InterPro" id="IPR001606">
    <property type="entry name" value="ARID_dom"/>
</dbReference>
<evidence type="ECO:0000256" key="4">
    <source>
        <dbReference type="ARBA" id="ARBA00012902"/>
    </source>
</evidence>
<evidence type="ECO:0000256" key="10">
    <source>
        <dbReference type="ARBA" id="ARBA00022964"/>
    </source>
</evidence>
<dbReference type="PROSITE" id="PS50016">
    <property type="entry name" value="ZF_PHD_2"/>
    <property type="match status" value="1"/>
</dbReference>
<feature type="compositionally biased region" description="Basic and acidic residues" evidence="17">
    <location>
        <begin position="1624"/>
        <end position="1634"/>
    </location>
</feature>
<dbReference type="InterPro" id="IPR019786">
    <property type="entry name" value="Zinc_finger_PHD-type_CS"/>
</dbReference>
<name>A0A443SLS8_9ACAR</name>
<evidence type="ECO:0000313" key="23">
    <source>
        <dbReference type="Proteomes" id="UP000288716"/>
    </source>
</evidence>
<dbReference type="CDD" id="cd16864">
    <property type="entry name" value="ARID_JARID"/>
    <property type="match status" value="1"/>
</dbReference>
<keyword evidence="9" id="KW-0156">Chromatin regulator</keyword>
<comment type="caution">
    <text evidence="22">The sequence shown here is derived from an EMBL/GenBank/DDBJ whole genome shotgun (WGS) entry which is preliminary data.</text>
</comment>
<dbReference type="PANTHER" id="PTHR10694">
    <property type="entry name" value="LYSINE-SPECIFIC DEMETHYLASE"/>
    <property type="match status" value="1"/>
</dbReference>
<evidence type="ECO:0000259" key="21">
    <source>
        <dbReference type="PROSITE" id="PS51184"/>
    </source>
</evidence>
<evidence type="ECO:0000256" key="5">
    <source>
        <dbReference type="ARBA" id="ARBA00022723"/>
    </source>
</evidence>
<keyword evidence="22" id="KW-0489">Methyltransferase</keyword>
<dbReference type="GO" id="GO:0000785">
    <property type="term" value="C:chromatin"/>
    <property type="evidence" value="ECO:0007669"/>
    <property type="project" value="TreeGrafter"/>
</dbReference>
<evidence type="ECO:0000256" key="11">
    <source>
        <dbReference type="ARBA" id="ARBA00023002"/>
    </source>
</evidence>
<feature type="domain" description="ARID" evidence="19">
    <location>
        <begin position="111"/>
        <end position="205"/>
    </location>
</feature>
<keyword evidence="23" id="KW-1185">Reference proteome</keyword>
<keyword evidence="11" id="KW-0560">Oxidoreductase</keyword>
<keyword evidence="22" id="KW-0808">Transferase</keyword>
<feature type="region of interest" description="Disordered" evidence="17">
    <location>
        <begin position="1462"/>
        <end position="1493"/>
    </location>
</feature>
<dbReference type="Proteomes" id="UP000288716">
    <property type="component" value="Unassembled WGS sequence"/>
</dbReference>
<evidence type="ECO:0000256" key="17">
    <source>
        <dbReference type="SAM" id="MobiDB-lite"/>
    </source>
</evidence>
<feature type="compositionally biased region" description="Basic and acidic residues" evidence="17">
    <location>
        <begin position="240"/>
        <end position="261"/>
    </location>
</feature>
<comment type="catalytic activity">
    <reaction evidence="14">
        <text>N(6),N(6),N(6)-trimethyl-L-lysyl(4)-[histone H3] + 3 2-oxoglutarate + 3 O2 = L-lysyl(4)-[histone H3] + 3 formaldehyde + 3 succinate + 3 CO2</text>
        <dbReference type="Rhea" id="RHEA:60208"/>
        <dbReference type="Rhea" id="RHEA-COMP:15537"/>
        <dbReference type="Rhea" id="RHEA-COMP:15547"/>
        <dbReference type="ChEBI" id="CHEBI:15379"/>
        <dbReference type="ChEBI" id="CHEBI:16526"/>
        <dbReference type="ChEBI" id="CHEBI:16810"/>
        <dbReference type="ChEBI" id="CHEBI:16842"/>
        <dbReference type="ChEBI" id="CHEBI:29969"/>
        <dbReference type="ChEBI" id="CHEBI:30031"/>
        <dbReference type="ChEBI" id="CHEBI:61961"/>
        <dbReference type="EC" id="1.14.11.67"/>
    </reaction>
</comment>
<feature type="compositionally biased region" description="Polar residues" evidence="17">
    <location>
        <begin position="1462"/>
        <end position="1472"/>
    </location>
</feature>
<dbReference type="Pfam" id="PF08429">
    <property type="entry name" value="PLU-1"/>
    <property type="match status" value="1"/>
</dbReference>
<dbReference type="GO" id="GO:0032259">
    <property type="term" value="P:methylation"/>
    <property type="evidence" value="ECO:0007669"/>
    <property type="project" value="UniProtKB-KW"/>
</dbReference>
<dbReference type="PROSITE" id="PS51183">
    <property type="entry name" value="JMJN"/>
    <property type="match status" value="1"/>
</dbReference>
<dbReference type="Pfam" id="PF02928">
    <property type="entry name" value="zf-C5HC2"/>
    <property type="match status" value="1"/>
</dbReference>
<dbReference type="GO" id="GO:0034647">
    <property type="term" value="F:histone H3K4me/H3K4me2/H3K4me3 demethylase activity"/>
    <property type="evidence" value="ECO:0007669"/>
    <property type="project" value="UniProtKB-EC"/>
</dbReference>
<accession>A0A443SLS8</accession>
<dbReference type="GO" id="GO:0003677">
    <property type="term" value="F:DNA binding"/>
    <property type="evidence" value="ECO:0007669"/>
    <property type="project" value="InterPro"/>
</dbReference>
<dbReference type="SMART" id="SM00249">
    <property type="entry name" value="PHD"/>
    <property type="match status" value="3"/>
</dbReference>
<dbReference type="Pfam" id="PF02375">
    <property type="entry name" value="JmjN"/>
    <property type="match status" value="1"/>
</dbReference>
<keyword evidence="8" id="KW-0862">Zinc</keyword>
<feature type="domain" description="JmjC" evidence="21">
    <location>
        <begin position="464"/>
        <end position="630"/>
    </location>
</feature>
<evidence type="ECO:0000256" key="15">
    <source>
        <dbReference type="PROSITE-ProRule" id="PRU00146"/>
    </source>
</evidence>